<dbReference type="Proteomes" id="UP000199482">
    <property type="component" value="Chromosome I"/>
</dbReference>
<gene>
    <name evidence="2" type="ORF">SAMN04489721_2994</name>
</gene>
<sequence>MRHAIASPDVVPILSPGRHRSPRRGACFMEFASYLAGERWSDHPACTHPTLAHLARMVNDLTSDDGRARLTSLIPSVVGLTSDDPVLDVMLAARAAASALPVAAEERQRSQAVGLRVALAILADRDDDLSAELREFGEAALRSAPAADDWAARFIAEIGPGPRRMTARQCRDIVAGAVDGIARACVRDPDDRLVALLTATVSDTSRFLGARSGESMRDRVDESVSLPRRSPHVVPARAGTGAR</sequence>
<name>A0A1H1Z3Q5_9MICO</name>
<dbReference type="OrthoDB" id="7264945at2"/>
<proteinExistence type="predicted"/>
<protein>
    <submittedName>
        <fullName evidence="2">Uncharacterized protein</fullName>
    </submittedName>
</protein>
<evidence type="ECO:0000313" key="3">
    <source>
        <dbReference type="Proteomes" id="UP000199482"/>
    </source>
</evidence>
<reference evidence="3" key="1">
    <citation type="submission" date="2016-10" db="EMBL/GenBank/DDBJ databases">
        <authorList>
            <person name="Varghese N."/>
            <person name="Submissions S."/>
        </authorList>
    </citation>
    <scope>NUCLEOTIDE SEQUENCE [LARGE SCALE GENOMIC DNA]</scope>
    <source>
        <strain evidence="3">CPCC 202695</strain>
    </source>
</reference>
<evidence type="ECO:0000313" key="2">
    <source>
        <dbReference type="EMBL" id="SDT28381.1"/>
    </source>
</evidence>
<organism evidence="2 3">
    <name type="scientific">Agromyces flavus</name>
    <dbReference type="NCBI Taxonomy" id="589382"/>
    <lineage>
        <taxon>Bacteria</taxon>
        <taxon>Bacillati</taxon>
        <taxon>Actinomycetota</taxon>
        <taxon>Actinomycetes</taxon>
        <taxon>Micrococcales</taxon>
        <taxon>Microbacteriaceae</taxon>
        <taxon>Agromyces</taxon>
    </lineage>
</organism>
<dbReference type="STRING" id="589382.SAMN04489721_2994"/>
<accession>A0A1H1Z3Q5</accession>
<evidence type="ECO:0000256" key="1">
    <source>
        <dbReference type="SAM" id="MobiDB-lite"/>
    </source>
</evidence>
<dbReference type="AlphaFoldDB" id="A0A1H1Z3Q5"/>
<feature type="region of interest" description="Disordered" evidence="1">
    <location>
        <begin position="212"/>
        <end position="243"/>
    </location>
</feature>
<dbReference type="EMBL" id="LT629755">
    <property type="protein sequence ID" value="SDT28381.1"/>
    <property type="molecule type" value="Genomic_DNA"/>
</dbReference>